<feature type="transmembrane region" description="Helical" evidence="1">
    <location>
        <begin position="58"/>
        <end position="78"/>
    </location>
</feature>
<keyword evidence="3" id="KW-1185">Reference proteome</keyword>
<proteinExistence type="predicted"/>
<dbReference type="Proteomes" id="UP000604825">
    <property type="component" value="Unassembled WGS sequence"/>
</dbReference>
<feature type="transmembrane region" description="Helical" evidence="1">
    <location>
        <begin position="29"/>
        <end position="51"/>
    </location>
</feature>
<comment type="caution">
    <text evidence="2">The sequence shown here is derived from an EMBL/GenBank/DDBJ whole genome shotgun (WGS) entry which is preliminary data.</text>
</comment>
<name>A0A811M8K2_9POAL</name>
<accession>A0A811M8K2</accession>
<protein>
    <submittedName>
        <fullName evidence="2">Uncharacterized protein</fullName>
    </submittedName>
</protein>
<reference evidence="2" key="1">
    <citation type="submission" date="2020-10" db="EMBL/GenBank/DDBJ databases">
        <authorList>
            <person name="Han B."/>
            <person name="Lu T."/>
            <person name="Zhao Q."/>
            <person name="Huang X."/>
            <person name="Zhao Y."/>
        </authorList>
    </citation>
    <scope>NUCLEOTIDE SEQUENCE</scope>
</reference>
<keyword evidence="1" id="KW-0472">Membrane</keyword>
<evidence type="ECO:0000313" key="2">
    <source>
        <dbReference type="EMBL" id="CAD6204932.1"/>
    </source>
</evidence>
<keyword evidence="1" id="KW-0812">Transmembrane</keyword>
<organism evidence="2 3">
    <name type="scientific">Miscanthus lutarioriparius</name>
    <dbReference type="NCBI Taxonomy" id="422564"/>
    <lineage>
        <taxon>Eukaryota</taxon>
        <taxon>Viridiplantae</taxon>
        <taxon>Streptophyta</taxon>
        <taxon>Embryophyta</taxon>
        <taxon>Tracheophyta</taxon>
        <taxon>Spermatophyta</taxon>
        <taxon>Magnoliopsida</taxon>
        <taxon>Liliopsida</taxon>
        <taxon>Poales</taxon>
        <taxon>Poaceae</taxon>
        <taxon>PACMAD clade</taxon>
        <taxon>Panicoideae</taxon>
        <taxon>Andropogonodae</taxon>
        <taxon>Andropogoneae</taxon>
        <taxon>Saccharinae</taxon>
        <taxon>Miscanthus</taxon>
    </lineage>
</organism>
<gene>
    <name evidence="2" type="ORF">NCGR_LOCUS2835</name>
</gene>
<dbReference type="AlphaFoldDB" id="A0A811M8K2"/>
<dbReference type="EMBL" id="CAJGYO010000001">
    <property type="protein sequence ID" value="CAD6204932.1"/>
    <property type="molecule type" value="Genomic_DNA"/>
</dbReference>
<evidence type="ECO:0000256" key="1">
    <source>
        <dbReference type="SAM" id="Phobius"/>
    </source>
</evidence>
<keyword evidence="1" id="KW-1133">Transmembrane helix</keyword>
<evidence type="ECO:0000313" key="3">
    <source>
        <dbReference type="Proteomes" id="UP000604825"/>
    </source>
</evidence>
<dbReference type="PROSITE" id="PS51257">
    <property type="entry name" value="PROKAR_LIPOPROTEIN"/>
    <property type="match status" value="1"/>
</dbReference>
<sequence length="241" mass="26088">MDAHPWRQKAQADAALVEEEKGVAVPQGGVLGCATATSLVACVAAAAVFLVRAATAVFFVRIAAAVFLFCAAAANFVVAPPSVASSSPIPQQQVVPPQRLRLRRLLRRLLHLNSKFSLYPILLEITCFMKGYMIWTKHGDGHSSTSYEIGELANTDVEGSNMHAEEPNMAIQAWLSRNNTTTQTNPVMIDVADDFFGGKGEGDYHVDENEQAKFLTIAMLFEGINVLCERYGALEDGSEGV</sequence>